<feature type="region of interest" description="Disordered" evidence="1">
    <location>
        <begin position="1"/>
        <end position="29"/>
    </location>
</feature>
<evidence type="ECO:0000256" key="1">
    <source>
        <dbReference type="SAM" id="MobiDB-lite"/>
    </source>
</evidence>
<accession>A0AAW2IVB4</accession>
<proteinExistence type="predicted"/>
<reference evidence="3" key="2">
    <citation type="journal article" date="2024" name="Plant">
        <title>Genomic evolution and insights into agronomic trait innovations of Sesamum species.</title>
        <authorList>
            <person name="Miao H."/>
            <person name="Wang L."/>
            <person name="Qu L."/>
            <person name="Liu H."/>
            <person name="Sun Y."/>
            <person name="Le M."/>
            <person name="Wang Q."/>
            <person name="Wei S."/>
            <person name="Zheng Y."/>
            <person name="Lin W."/>
            <person name="Duan Y."/>
            <person name="Cao H."/>
            <person name="Xiong S."/>
            <person name="Wang X."/>
            <person name="Wei L."/>
            <person name="Li C."/>
            <person name="Ma Q."/>
            <person name="Ju M."/>
            <person name="Zhao R."/>
            <person name="Li G."/>
            <person name="Mu C."/>
            <person name="Tian Q."/>
            <person name="Mei H."/>
            <person name="Zhang T."/>
            <person name="Gao T."/>
            <person name="Zhang H."/>
        </authorList>
    </citation>
    <scope>NUCLEOTIDE SEQUENCE</scope>
    <source>
        <strain evidence="3">KEN8</strain>
    </source>
</reference>
<dbReference type="InterPro" id="IPR000477">
    <property type="entry name" value="RT_dom"/>
</dbReference>
<evidence type="ECO:0000259" key="2">
    <source>
        <dbReference type="Pfam" id="PF00078"/>
    </source>
</evidence>
<feature type="domain" description="Reverse transcriptase" evidence="2">
    <location>
        <begin position="232"/>
        <end position="391"/>
    </location>
</feature>
<comment type="caution">
    <text evidence="3">The sequence shown here is derived from an EMBL/GenBank/DDBJ whole genome shotgun (WGS) entry which is preliminary data.</text>
</comment>
<organism evidence="3">
    <name type="scientific">Sesamum calycinum</name>
    <dbReference type="NCBI Taxonomy" id="2727403"/>
    <lineage>
        <taxon>Eukaryota</taxon>
        <taxon>Viridiplantae</taxon>
        <taxon>Streptophyta</taxon>
        <taxon>Embryophyta</taxon>
        <taxon>Tracheophyta</taxon>
        <taxon>Spermatophyta</taxon>
        <taxon>Magnoliopsida</taxon>
        <taxon>eudicotyledons</taxon>
        <taxon>Gunneridae</taxon>
        <taxon>Pentapetalae</taxon>
        <taxon>asterids</taxon>
        <taxon>lamiids</taxon>
        <taxon>Lamiales</taxon>
        <taxon>Pedaliaceae</taxon>
        <taxon>Sesamum</taxon>
    </lineage>
</organism>
<evidence type="ECO:0000313" key="3">
    <source>
        <dbReference type="EMBL" id="KAL0286302.1"/>
    </source>
</evidence>
<dbReference type="EMBL" id="JACGWM010001884">
    <property type="protein sequence ID" value="KAL0286302.1"/>
    <property type="molecule type" value="Genomic_DNA"/>
</dbReference>
<dbReference type="AlphaFoldDB" id="A0AAW2IVB4"/>
<gene>
    <name evidence="3" type="ORF">Scaly_2795200</name>
</gene>
<name>A0AAW2IVB4_9LAMI</name>
<dbReference type="CDD" id="cd01650">
    <property type="entry name" value="RT_nLTR_like"/>
    <property type="match status" value="1"/>
</dbReference>
<protein>
    <recommendedName>
        <fullName evidence="2">Reverse transcriptase domain-containing protein</fullName>
    </recommendedName>
</protein>
<dbReference type="PANTHER" id="PTHR46890:SF28">
    <property type="entry name" value="REVERSE TRANSCRIPTASE DOMAIN-CONTAINING PROTEIN"/>
    <property type="match status" value="1"/>
</dbReference>
<dbReference type="InterPro" id="IPR052343">
    <property type="entry name" value="Retrotransposon-Effector_Assoc"/>
</dbReference>
<reference evidence="3" key="1">
    <citation type="submission" date="2020-06" db="EMBL/GenBank/DDBJ databases">
        <authorList>
            <person name="Li T."/>
            <person name="Hu X."/>
            <person name="Zhang T."/>
            <person name="Song X."/>
            <person name="Zhang H."/>
            <person name="Dai N."/>
            <person name="Sheng W."/>
            <person name="Hou X."/>
            <person name="Wei L."/>
        </authorList>
    </citation>
    <scope>NUCLEOTIDE SEQUENCE</scope>
    <source>
        <strain evidence="3">KEN8</strain>
        <tissue evidence="3">Leaf</tissue>
    </source>
</reference>
<dbReference type="Pfam" id="PF00078">
    <property type="entry name" value="RVT_1"/>
    <property type="match status" value="1"/>
</dbReference>
<dbReference type="PANTHER" id="PTHR46890">
    <property type="entry name" value="NON-LTR RETROLELEMENT REVERSE TRANSCRIPTASE-LIKE PROTEIN-RELATED"/>
    <property type="match status" value="1"/>
</dbReference>
<sequence>MARHRRGRSIDDEPEAHSVSSNRGKLVSPPHRNVTQVLIGASPWIVDGDFNTVLSPNECSGGSIPGSIAMSDLHDAIADSALVDAGYSDHRGLLVKVEGTVERKVSSFHFQHMWTMHFEFLGVVRRNWQYPTVGSGMVRLQQKLSRLKHYLKEWNKTVVGNMFDRVAVAERQLKEADEAYDHDPCDRTLVERNQYFAKLDIISEDVFGSVTEFFRGVEMPKGFTATTISLIPKTASPTCWSEYRPIRLCNVTNKICMKLMTIRLGRLLPKVLSLSQSGFVLGRLLSDNVLLAQELIHSLESRRPEANVVFKLDMAKAYDRVSWEFLYQVLRQKGFLQRWIGLVANAVTHYWFLLLVNGEHAGLFLSIRGLRQRDPLSPALFVLAPDYLSRGRQVSSLQMQAVQFVLGYQLKHLPVIHPPKSVLTTIERIFNSSFWGSYNGHRHIHWSSLAKACCPVAEGGLGARSLADYVRAFSMKQWWWFRSKSSLRSEYLHGRYCRNLHPTIVPYNQNHSPVWHRLCCIRDVVEPFIF</sequence>